<dbReference type="GO" id="GO:0016020">
    <property type="term" value="C:membrane"/>
    <property type="evidence" value="ECO:0007669"/>
    <property type="project" value="UniProtKB-SubCell"/>
</dbReference>
<evidence type="ECO:0000256" key="4">
    <source>
        <dbReference type="ARBA" id="ARBA00023136"/>
    </source>
</evidence>
<evidence type="ECO:0000256" key="5">
    <source>
        <dbReference type="SAM" id="MobiDB-lite"/>
    </source>
</evidence>
<evidence type="ECO:0000313" key="8">
    <source>
        <dbReference type="Proteomes" id="UP000801428"/>
    </source>
</evidence>
<comment type="subcellular location">
    <subcellularLocation>
        <location evidence="1">Membrane</location>
        <topology evidence="1">Multi-pass membrane protein</topology>
    </subcellularLocation>
</comment>
<feature type="region of interest" description="Disordered" evidence="5">
    <location>
        <begin position="1"/>
        <end position="64"/>
    </location>
</feature>
<keyword evidence="4 6" id="KW-0472">Membrane</keyword>
<feature type="transmembrane region" description="Helical" evidence="6">
    <location>
        <begin position="539"/>
        <end position="559"/>
    </location>
</feature>
<evidence type="ECO:0000313" key="7">
    <source>
        <dbReference type="EMBL" id="KAF3000929.1"/>
    </source>
</evidence>
<keyword evidence="3 6" id="KW-1133">Transmembrane helix</keyword>
<feature type="transmembrane region" description="Helical" evidence="6">
    <location>
        <begin position="132"/>
        <end position="154"/>
    </location>
</feature>
<dbReference type="SUPFAM" id="SSF103473">
    <property type="entry name" value="MFS general substrate transporter"/>
    <property type="match status" value="2"/>
</dbReference>
<evidence type="ECO:0000256" key="2">
    <source>
        <dbReference type="ARBA" id="ARBA00022692"/>
    </source>
</evidence>
<accession>A0A9P4TCH9</accession>
<feature type="transmembrane region" description="Helical" evidence="6">
    <location>
        <begin position="362"/>
        <end position="380"/>
    </location>
</feature>
<keyword evidence="8" id="KW-1185">Reference proteome</keyword>
<organism evidence="7 8">
    <name type="scientific">Curvularia kusanoi</name>
    <name type="common">Cochliobolus kusanoi</name>
    <dbReference type="NCBI Taxonomy" id="90978"/>
    <lineage>
        <taxon>Eukaryota</taxon>
        <taxon>Fungi</taxon>
        <taxon>Dikarya</taxon>
        <taxon>Ascomycota</taxon>
        <taxon>Pezizomycotina</taxon>
        <taxon>Dothideomycetes</taxon>
        <taxon>Pleosporomycetidae</taxon>
        <taxon>Pleosporales</taxon>
        <taxon>Pleosporineae</taxon>
        <taxon>Pleosporaceae</taxon>
        <taxon>Curvularia</taxon>
    </lineage>
</organism>
<dbReference type="OrthoDB" id="5204190at2759"/>
<dbReference type="InterPro" id="IPR036259">
    <property type="entry name" value="MFS_trans_sf"/>
</dbReference>
<dbReference type="Gene3D" id="1.20.1250.20">
    <property type="entry name" value="MFS general substrate transporter like domains"/>
    <property type="match status" value="2"/>
</dbReference>
<feature type="region of interest" description="Disordered" evidence="5">
    <location>
        <begin position="394"/>
        <end position="434"/>
    </location>
</feature>
<comment type="caution">
    <text evidence="7">The sequence shown here is derived from an EMBL/GenBank/DDBJ whole genome shotgun (WGS) entry which is preliminary data.</text>
</comment>
<feature type="transmembrane region" description="Helical" evidence="6">
    <location>
        <begin position="474"/>
        <end position="495"/>
    </location>
</feature>
<dbReference type="EMBL" id="SWKU01000014">
    <property type="protein sequence ID" value="KAF3000929.1"/>
    <property type="molecule type" value="Genomic_DNA"/>
</dbReference>
<feature type="transmembrane region" description="Helical" evidence="6">
    <location>
        <begin position="449"/>
        <end position="468"/>
    </location>
</feature>
<evidence type="ECO:0000256" key="1">
    <source>
        <dbReference type="ARBA" id="ARBA00004141"/>
    </source>
</evidence>
<dbReference type="InterPro" id="IPR011701">
    <property type="entry name" value="MFS"/>
</dbReference>
<feature type="transmembrane region" description="Helical" evidence="6">
    <location>
        <begin position="263"/>
        <end position="280"/>
    </location>
</feature>
<feature type="transmembrane region" description="Helical" evidence="6">
    <location>
        <begin position="516"/>
        <end position="533"/>
    </location>
</feature>
<dbReference type="GO" id="GO:0022857">
    <property type="term" value="F:transmembrane transporter activity"/>
    <property type="evidence" value="ECO:0007669"/>
    <property type="project" value="InterPro"/>
</dbReference>
<dbReference type="Proteomes" id="UP000801428">
    <property type="component" value="Unassembled WGS sequence"/>
</dbReference>
<reference evidence="7" key="1">
    <citation type="submission" date="2019-04" db="EMBL/GenBank/DDBJ databases">
        <title>Sequencing of skin fungus with MAO and IRED activity.</title>
        <authorList>
            <person name="Marsaioli A.J."/>
            <person name="Bonatto J.M.C."/>
            <person name="Reis Junior O."/>
        </authorList>
    </citation>
    <scope>NUCLEOTIDE SEQUENCE</scope>
    <source>
        <strain evidence="7">30M1</strain>
    </source>
</reference>
<evidence type="ECO:0000256" key="6">
    <source>
        <dbReference type="SAM" id="Phobius"/>
    </source>
</evidence>
<protein>
    <submittedName>
        <fullName evidence="7">Uncharacterized protein</fullName>
    </submittedName>
</protein>
<proteinExistence type="predicted"/>
<dbReference type="AlphaFoldDB" id="A0A9P4TCH9"/>
<keyword evidence="2 6" id="KW-0812">Transmembrane</keyword>
<feature type="transmembrane region" description="Helical" evidence="6">
    <location>
        <begin position="73"/>
        <end position="95"/>
    </location>
</feature>
<dbReference type="Pfam" id="PF07690">
    <property type="entry name" value="MFS_1"/>
    <property type="match status" value="1"/>
</dbReference>
<sequence>MSRERASTAAALPSPHPHTAPTKPRAIASRSGMLSTRGPATGEAVQETTPLLQRTKSEDGKPGPRHASVQWRLMLCAFLVSLSFGITQVPMLYVFRVMTCDAYYEDPRHVRDPTEQDVCAKHEIEASTARSVALLGGSTTLFGLINLLITGWTIKRLGVKRALAIQIFWPAVRLLVQNVGVTKGSTAGIFIVQASQVITIVGGPNGYVLALNSFVADVVEHEGRTGALGRLQGCMLYGAALGFLIGGLVGDAFGILAPFRMTVVLFLLSCVYVAVCLPSTPPPEEDHKQANAPSTGLGRFFGPLRIFAPQKWTLTNGRTSTQFGALTLGLGVFLGILATGYIPTLLQMYATDEFAFGTKANGWLIFMYSSLRGSFLTFAFPRIIAAGRAWLEPSTTKPPRPAGDEPPLTGRPSPADPSEVGPIDPLDPDEEPMITPQHERTQTFAFDLMYARFSLLLDGLMTGLAAFVSQGYQLYIVAALLPFAAGTAAASKGTILQMLPEKQRVDALSGITLVENIARLSTTAVFGFVFAALAESGHIPWVFVCNAAVALLGFIVLLFSRFPPRGSRRADS</sequence>
<dbReference type="PANTHER" id="PTHR23507">
    <property type="entry name" value="ZGC:174356"/>
    <property type="match status" value="1"/>
</dbReference>
<feature type="transmembrane region" description="Helical" evidence="6">
    <location>
        <begin position="323"/>
        <end position="342"/>
    </location>
</feature>
<name>A0A9P4TCH9_CURKU</name>
<dbReference type="PANTHER" id="PTHR23507:SF13">
    <property type="entry name" value="MFS GENERAL SUBSTRATE TRANSPORTER"/>
    <property type="match status" value="1"/>
</dbReference>
<feature type="transmembrane region" description="Helical" evidence="6">
    <location>
        <begin position="234"/>
        <end position="257"/>
    </location>
</feature>
<evidence type="ECO:0000256" key="3">
    <source>
        <dbReference type="ARBA" id="ARBA00022989"/>
    </source>
</evidence>
<gene>
    <name evidence="7" type="ORF">E8E13_008714</name>
</gene>